<dbReference type="EMBL" id="NOIG01000001">
    <property type="protein sequence ID" value="OYD52206.1"/>
    <property type="molecule type" value="Genomic_DNA"/>
</dbReference>
<dbReference type="RefSeq" id="WP_094285699.1">
    <property type="nucleotide sequence ID" value="NZ_NOIG01000001.1"/>
</dbReference>
<comment type="caution">
    <text evidence="9">The sequence shown here is derived from an EMBL/GenBank/DDBJ whole genome shotgun (WGS) entry which is preliminary data.</text>
</comment>
<dbReference type="InterPro" id="IPR051447">
    <property type="entry name" value="Lipoprotein-release_system"/>
</dbReference>
<evidence type="ECO:0000256" key="6">
    <source>
        <dbReference type="ARBA" id="ARBA00023136"/>
    </source>
</evidence>
<evidence type="ECO:0000256" key="2">
    <source>
        <dbReference type="ARBA" id="ARBA00005236"/>
    </source>
</evidence>
<comment type="similarity">
    <text evidence="2">Belongs to the ABC-4 integral membrane protein family. LolC/E subfamily.</text>
</comment>
<feature type="transmembrane region" description="Helical" evidence="7">
    <location>
        <begin position="375"/>
        <end position="395"/>
    </location>
</feature>
<organism evidence="9 10">
    <name type="scientific">Acidovorax kalamii</name>
    <dbReference type="NCBI Taxonomy" id="2004485"/>
    <lineage>
        <taxon>Bacteria</taxon>
        <taxon>Pseudomonadati</taxon>
        <taxon>Pseudomonadota</taxon>
        <taxon>Betaproteobacteria</taxon>
        <taxon>Burkholderiales</taxon>
        <taxon>Comamonadaceae</taxon>
        <taxon>Acidovorax</taxon>
    </lineage>
</organism>
<feature type="transmembrane region" description="Helical" evidence="7">
    <location>
        <begin position="804"/>
        <end position="833"/>
    </location>
</feature>
<evidence type="ECO:0000256" key="7">
    <source>
        <dbReference type="SAM" id="Phobius"/>
    </source>
</evidence>
<evidence type="ECO:0000313" key="10">
    <source>
        <dbReference type="Proteomes" id="UP000215441"/>
    </source>
</evidence>
<feature type="transmembrane region" description="Helical" evidence="7">
    <location>
        <begin position="278"/>
        <end position="301"/>
    </location>
</feature>
<feature type="transmembrane region" description="Helical" evidence="7">
    <location>
        <begin position="759"/>
        <end position="783"/>
    </location>
</feature>
<feature type="domain" description="ABC3 transporter permease C-terminal" evidence="8">
    <location>
        <begin position="280"/>
        <end position="400"/>
    </location>
</feature>
<reference evidence="9 10" key="1">
    <citation type="submission" date="2017-07" db="EMBL/GenBank/DDBJ databases">
        <title>Acidovorax KNDSW TSA 6 genome sequence and assembly.</title>
        <authorList>
            <person name="Mayilraj S."/>
        </authorList>
    </citation>
    <scope>NUCLEOTIDE SEQUENCE [LARGE SCALE GENOMIC DNA]</scope>
    <source>
        <strain evidence="9 10">KNDSW-TSA6</strain>
    </source>
</reference>
<dbReference type="PANTHER" id="PTHR30489:SF0">
    <property type="entry name" value="LIPOPROTEIN-RELEASING SYSTEM TRANSMEMBRANE PROTEIN LOLE"/>
    <property type="match status" value="1"/>
</dbReference>
<feature type="transmembrane region" description="Helical" evidence="7">
    <location>
        <begin position="322"/>
        <end position="355"/>
    </location>
</feature>
<evidence type="ECO:0000259" key="8">
    <source>
        <dbReference type="Pfam" id="PF02687"/>
    </source>
</evidence>
<evidence type="ECO:0000313" key="9">
    <source>
        <dbReference type="EMBL" id="OYD52206.1"/>
    </source>
</evidence>
<feature type="domain" description="ABC3 transporter permease C-terminal" evidence="8">
    <location>
        <begin position="763"/>
        <end position="876"/>
    </location>
</feature>
<keyword evidence="6 7" id="KW-0472">Membrane</keyword>
<dbReference type="Pfam" id="PF02687">
    <property type="entry name" value="FtsX"/>
    <property type="match status" value="2"/>
</dbReference>
<evidence type="ECO:0000256" key="3">
    <source>
        <dbReference type="ARBA" id="ARBA00022475"/>
    </source>
</evidence>
<dbReference type="GO" id="GO:0044874">
    <property type="term" value="P:lipoprotein localization to outer membrane"/>
    <property type="evidence" value="ECO:0007669"/>
    <property type="project" value="TreeGrafter"/>
</dbReference>
<comment type="subcellular location">
    <subcellularLocation>
        <location evidence="1">Cell membrane</location>
        <topology evidence="1">Multi-pass membrane protein</topology>
    </subcellularLocation>
</comment>
<dbReference type="OrthoDB" id="5291724at2"/>
<dbReference type="AlphaFoldDB" id="A0A235ET20"/>
<dbReference type="PANTHER" id="PTHR30489">
    <property type="entry name" value="LIPOPROTEIN-RELEASING SYSTEM TRANSMEMBRANE PROTEIN LOLE"/>
    <property type="match status" value="1"/>
</dbReference>
<gene>
    <name evidence="9" type="ORF">CBY09_01585</name>
</gene>
<evidence type="ECO:0000256" key="1">
    <source>
        <dbReference type="ARBA" id="ARBA00004651"/>
    </source>
</evidence>
<evidence type="ECO:0000256" key="5">
    <source>
        <dbReference type="ARBA" id="ARBA00022989"/>
    </source>
</evidence>
<feature type="transmembrane region" description="Helical" evidence="7">
    <location>
        <begin position="853"/>
        <end position="872"/>
    </location>
</feature>
<dbReference type="GO" id="GO:0098797">
    <property type="term" value="C:plasma membrane protein complex"/>
    <property type="evidence" value="ECO:0007669"/>
    <property type="project" value="TreeGrafter"/>
</dbReference>
<accession>A0A235ET20</accession>
<dbReference type="Proteomes" id="UP000215441">
    <property type="component" value="Unassembled WGS sequence"/>
</dbReference>
<sequence>MQPMLALLRTFSWQDLRHHPWRSAAAVAAVMLGVALAFAVHVINASALDEFSQAVRAVNGQPDLELRAMQGPLPEAQYERLATDPQVARASPLLELSAVAQAVDAAATPQPARTPLRVLGADALLLPPMAPALMPRPWDGADRFALFAPATVFLNTAALQALGLPTSGPQGDKDRGSPPPTVLLITGLQQRVPVQVAGTVAAGGAPLAVMDIGAAQDLFGRQGALTRIDLQLQPGTDTAAWQRTLRAEPGWPANAVLAQPGDAAQRISNLSRAYRVNLTVLALVALFTGAFLVFSVLALSVAQRGPQFALLAVLGATPRQRLLLVLVESAALGLLGSVLGIALGTALAATALQLLGGDLGGGYFAGVQPALQWSATAALVYGALGVAAALAGGWWPARAAQQLPPAQTLKGLGTAASQADRGTLGLVLLAGGALLALAPPVGGVPLAAYVAIGLLLVGGIALLPWGMARLLAALQPLAARHTLPLLALERARRMRGSAAIAVGGVVASLSLAVALTVMVASFRGSVTQWLDAVLPSPLYVRSALSTSGTTGTEAALLPAGFAEAVAQLPGVERVQPLRASPVQLSPTLPALAVLSRPLGDNPAQSLPLVGEPLSVPAGRVAVYISEAVVDLYGVRPGMEWPALSESFRPFARDGHAQAAIFYIAGVWRDYARQSGAVALDRAAWLRLTGDARTSDLALWPREGTDTAALQAAIRNLAATHAGHTAGAGDSGEALLEFASSGAIRERSLRIFDRSFAVTYWLQAVAIGIGLFGVAASFSAQVLARRKEFGLLAHLGLTRRQILTVVAGEGAAWTAVGAAAGVLLGLAVSVVLVHVVNPQSFHWTMDLAVPGGRLLGLCAAVVVSGTVTAWLAGRAAAGRDAVMAVKEDW</sequence>
<keyword evidence="4 7" id="KW-0812">Transmembrane</keyword>
<keyword evidence="3" id="KW-1003">Cell membrane</keyword>
<feature type="transmembrane region" description="Helical" evidence="7">
    <location>
        <begin position="422"/>
        <end position="440"/>
    </location>
</feature>
<keyword evidence="5 7" id="KW-1133">Transmembrane helix</keyword>
<evidence type="ECO:0000256" key="4">
    <source>
        <dbReference type="ARBA" id="ARBA00022692"/>
    </source>
</evidence>
<proteinExistence type="inferred from homology"/>
<dbReference type="InterPro" id="IPR003838">
    <property type="entry name" value="ABC3_permease_C"/>
</dbReference>
<feature type="transmembrane region" description="Helical" evidence="7">
    <location>
        <begin position="498"/>
        <end position="522"/>
    </location>
</feature>
<protein>
    <submittedName>
        <fullName evidence="9">ABC transporter permease</fullName>
    </submittedName>
</protein>
<feature type="transmembrane region" description="Helical" evidence="7">
    <location>
        <begin position="446"/>
        <end position="465"/>
    </location>
</feature>
<name>A0A235ET20_9BURK</name>
<keyword evidence="10" id="KW-1185">Reference proteome</keyword>